<evidence type="ECO:0000259" key="1">
    <source>
        <dbReference type="Pfam" id="PF18705"/>
    </source>
</evidence>
<name>A0A0U1P3E4_9BACI</name>
<dbReference type="OrthoDB" id="1938054at2"/>
<dbReference type="STRING" id="1499688.BN000_04703"/>
<protein>
    <recommendedName>
        <fullName evidence="1">DUF5643 domain-containing protein</fullName>
    </recommendedName>
</protein>
<evidence type="ECO:0000313" key="3">
    <source>
        <dbReference type="Proteomes" id="UP000199087"/>
    </source>
</evidence>
<sequence>MTMKKVPFTPATTEINFEFTQQQGKDLISAMNFRLYDDKGIELQGMGLPAGGQSSNGKDISKVSVYFEPIKIFLNT</sequence>
<dbReference type="Pfam" id="PF18705">
    <property type="entry name" value="DUF5643"/>
    <property type="match status" value="1"/>
</dbReference>
<gene>
    <name evidence="2" type="ORF">BN000_04703</name>
</gene>
<organism evidence="2 3">
    <name type="scientific">Neobacillus massiliamazoniensis</name>
    <dbReference type="NCBI Taxonomy" id="1499688"/>
    <lineage>
        <taxon>Bacteria</taxon>
        <taxon>Bacillati</taxon>
        <taxon>Bacillota</taxon>
        <taxon>Bacilli</taxon>
        <taxon>Bacillales</taxon>
        <taxon>Bacillaceae</taxon>
        <taxon>Neobacillus</taxon>
    </lineage>
</organism>
<accession>A0A0U1P3E4</accession>
<proteinExistence type="predicted"/>
<feature type="domain" description="DUF5643" evidence="1">
    <location>
        <begin position="1"/>
        <end position="70"/>
    </location>
</feature>
<keyword evidence="3" id="KW-1185">Reference proteome</keyword>
<dbReference type="InterPro" id="IPR040680">
    <property type="entry name" value="DUF5643"/>
</dbReference>
<dbReference type="Proteomes" id="UP000199087">
    <property type="component" value="Unassembled WGS sequence"/>
</dbReference>
<reference evidence="3" key="1">
    <citation type="submission" date="2015-05" db="EMBL/GenBank/DDBJ databases">
        <authorList>
            <person name="Urmite Genomes"/>
        </authorList>
    </citation>
    <scope>NUCLEOTIDE SEQUENCE [LARGE SCALE GENOMIC DNA]</scope>
    <source>
        <strain evidence="3">LF1</strain>
    </source>
</reference>
<dbReference type="AlphaFoldDB" id="A0A0U1P3E4"/>
<evidence type="ECO:0000313" key="2">
    <source>
        <dbReference type="EMBL" id="CRK84658.1"/>
    </source>
</evidence>
<dbReference type="EMBL" id="CVRB01000005">
    <property type="protein sequence ID" value="CRK84658.1"/>
    <property type="molecule type" value="Genomic_DNA"/>
</dbReference>